<name>A0A6G4XAD1_9ACTN</name>
<comment type="caution">
    <text evidence="1">The sequence shown here is derived from an EMBL/GenBank/DDBJ whole genome shotgun (WGS) entry which is preliminary data.</text>
</comment>
<evidence type="ECO:0000313" key="2">
    <source>
        <dbReference type="Proteomes" id="UP000477722"/>
    </source>
</evidence>
<dbReference type="EMBL" id="JAAKZZ010000855">
    <property type="protein sequence ID" value="NGO73704.1"/>
    <property type="molecule type" value="Genomic_DNA"/>
</dbReference>
<dbReference type="PANTHER" id="PTHR43649">
    <property type="entry name" value="ARABINOSE-BINDING PROTEIN-RELATED"/>
    <property type="match status" value="1"/>
</dbReference>
<keyword evidence="2" id="KW-1185">Reference proteome</keyword>
<organism evidence="1 2">
    <name type="scientific">Streptomyces boncukensis</name>
    <dbReference type="NCBI Taxonomy" id="2711219"/>
    <lineage>
        <taxon>Bacteria</taxon>
        <taxon>Bacillati</taxon>
        <taxon>Actinomycetota</taxon>
        <taxon>Actinomycetes</taxon>
        <taxon>Kitasatosporales</taxon>
        <taxon>Streptomycetaceae</taxon>
        <taxon>Streptomyces</taxon>
    </lineage>
</organism>
<dbReference type="PROSITE" id="PS51318">
    <property type="entry name" value="TAT"/>
    <property type="match status" value="1"/>
</dbReference>
<gene>
    <name evidence="1" type="ORF">G5C65_36370</name>
</gene>
<dbReference type="Gene3D" id="3.40.190.10">
    <property type="entry name" value="Periplasmic binding protein-like II"/>
    <property type="match status" value="1"/>
</dbReference>
<dbReference type="PANTHER" id="PTHR43649:SF14">
    <property type="entry name" value="BLR3389 PROTEIN"/>
    <property type="match status" value="1"/>
</dbReference>
<dbReference type="InterPro" id="IPR006311">
    <property type="entry name" value="TAT_signal"/>
</dbReference>
<dbReference type="InterPro" id="IPR050490">
    <property type="entry name" value="Bact_solute-bd_prot1"/>
</dbReference>
<dbReference type="SUPFAM" id="SSF53850">
    <property type="entry name" value="Periplasmic binding protein-like II"/>
    <property type="match status" value="1"/>
</dbReference>
<evidence type="ECO:0000313" key="1">
    <source>
        <dbReference type="EMBL" id="NGO73704.1"/>
    </source>
</evidence>
<dbReference type="Pfam" id="PF01547">
    <property type="entry name" value="SBP_bac_1"/>
    <property type="match status" value="1"/>
</dbReference>
<feature type="non-terminal residue" evidence="1">
    <location>
        <position position="244"/>
    </location>
</feature>
<reference evidence="1 2" key="1">
    <citation type="submission" date="2020-02" db="EMBL/GenBank/DDBJ databases">
        <title>Whole-genome analyses of novel actinobacteria.</title>
        <authorList>
            <person name="Sahin N."/>
            <person name="Tatar D."/>
        </authorList>
    </citation>
    <scope>NUCLEOTIDE SEQUENCE [LARGE SCALE GENOMIC DNA]</scope>
    <source>
        <strain evidence="1 2">SB3404</strain>
    </source>
</reference>
<dbReference type="AlphaFoldDB" id="A0A6G4XAD1"/>
<dbReference type="RefSeq" id="WP_165303321.1">
    <property type="nucleotide sequence ID" value="NZ_JAAKZZ010000855.1"/>
</dbReference>
<protein>
    <submittedName>
        <fullName evidence="1">Extracellular solute-binding protein</fullName>
    </submittedName>
</protein>
<proteinExistence type="predicted"/>
<dbReference type="Proteomes" id="UP000477722">
    <property type="component" value="Unassembled WGS sequence"/>
</dbReference>
<sequence length="244" mass="25732">MPPPPITRRRLLGGAAGLGTAGLGAAGLGATAAGCAAPSSVSPDRTRLRYWHLFGGGDGVNMRAMLDRFAREHPRIGMETAQLEWGSPYYTKLGMAGAGGRAPEVAVLHLARLPGFAPGRLLDPFDLGLLAEHGVRPADFPRNIWRRGAAGGRQYAVPLDTHPMVLYYHTGICEKAGLLDADGTLRPLRGTGEFTRALRAVTRVTKKPALVAETLGSDAIGPWRIFATCYAQRLGVVDGEAGGG</sequence>
<dbReference type="InterPro" id="IPR006059">
    <property type="entry name" value="SBP"/>
</dbReference>
<accession>A0A6G4XAD1</accession>